<evidence type="ECO:0000259" key="1">
    <source>
        <dbReference type="Pfam" id="PF01841"/>
    </source>
</evidence>
<evidence type="ECO:0000313" key="3">
    <source>
        <dbReference type="Proteomes" id="UP001257277"/>
    </source>
</evidence>
<sequence length="279" mass="32460">MSFALWGSANGISLYAQKINLKFDEVSIDSTICEFTFPAKESLELTKLKQRYDLESIVKNDKKEIDKAISILAWTHSRWKHDGNNVPEKYDPLYILEQADKGERYRCVEYSIVLSAVCNAIGLPSRVIGIKKKDVETNKYGAGHIVSETYMPALNKWIFMDAQMNYIPFLNDIPLNAVEYRKAIQMNSENIELRNKQGVISKRKARKLIKWVMPYLYYFDAPFDASQKREKCNGKSRVMLVPVDAKKPKKFQVYTPLDYLIYTYNVRDFYKTPIKNSEK</sequence>
<dbReference type="Gene3D" id="3.10.620.30">
    <property type="match status" value="1"/>
</dbReference>
<feature type="domain" description="Transglutaminase-like" evidence="1">
    <location>
        <begin position="56"/>
        <end position="162"/>
    </location>
</feature>
<dbReference type="RefSeq" id="WP_349240844.1">
    <property type="nucleotide sequence ID" value="NZ_JAVTTO010000002.1"/>
</dbReference>
<accession>A0ABU3LCY5</accession>
<dbReference type="SUPFAM" id="SSF54001">
    <property type="entry name" value="Cysteine proteinases"/>
    <property type="match status" value="1"/>
</dbReference>
<dbReference type="InterPro" id="IPR002931">
    <property type="entry name" value="Transglutaminase-like"/>
</dbReference>
<dbReference type="Proteomes" id="UP001257277">
    <property type="component" value="Unassembled WGS sequence"/>
</dbReference>
<proteinExistence type="predicted"/>
<keyword evidence="3" id="KW-1185">Reference proteome</keyword>
<dbReference type="EMBL" id="JAVTTO010000002">
    <property type="protein sequence ID" value="MDT7831584.1"/>
    <property type="molecule type" value="Genomic_DNA"/>
</dbReference>
<dbReference type="InterPro" id="IPR038765">
    <property type="entry name" value="Papain-like_cys_pep_sf"/>
</dbReference>
<comment type="caution">
    <text evidence="2">The sequence shown here is derived from an EMBL/GenBank/DDBJ whole genome shotgun (WGS) entry which is preliminary data.</text>
</comment>
<organism evidence="2 3">
    <name type="scientific">Asprobacillus argus</name>
    <dbReference type="NCBI Taxonomy" id="3076534"/>
    <lineage>
        <taxon>Bacteria</taxon>
        <taxon>Pseudomonadati</taxon>
        <taxon>Bacteroidota</taxon>
        <taxon>Flavobacteriia</taxon>
        <taxon>Flavobacteriales</taxon>
        <taxon>Flavobacteriaceae</taxon>
        <taxon>Asprobacillus</taxon>
    </lineage>
</organism>
<evidence type="ECO:0000313" key="2">
    <source>
        <dbReference type="EMBL" id="MDT7831584.1"/>
    </source>
</evidence>
<gene>
    <name evidence="2" type="ORF">RQM59_04290</name>
</gene>
<protein>
    <submittedName>
        <fullName evidence="2">Transglutaminase-like domain-containing protein</fullName>
    </submittedName>
</protein>
<reference evidence="2 3" key="1">
    <citation type="submission" date="2023-09" db="EMBL/GenBank/DDBJ databases">
        <title>Novel taxa isolated from Blanes Bay.</title>
        <authorList>
            <person name="Rey-Velasco X."/>
            <person name="Lucena T."/>
        </authorList>
    </citation>
    <scope>NUCLEOTIDE SEQUENCE [LARGE SCALE GENOMIC DNA]</scope>
    <source>
        <strain evidence="2 3">S356</strain>
    </source>
</reference>
<name>A0ABU3LCY5_9FLAO</name>
<dbReference type="Pfam" id="PF01841">
    <property type="entry name" value="Transglut_core"/>
    <property type="match status" value="1"/>
</dbReference>